<evidence type="ECO:0000313" key="2">
    <source>
        <dbReference type="Proteomes" id="UP000199147"/>
    </source>
</evidence>
<dbReference type="Gene3D" id="3.40.50.1000">
    <property type="entry name" value="HAD superfamily/HAD-like"/>
    <property type="match status" value="1"/>
</dbReference>
<sequence>MGTNTTDPISLVVFDMAGTTVEDTGLVQQSFLAADSHAGLSKTDADREEMLRYVTDTMGQSKIVVFRHLAKGNEEQAQAANKEFERCYAQLVSEGNCSPIPGAEDVITSLRSSGIKTALTTGFARETQTAIIDALGWQNLADVVLCPAPGMRGRPYPDMPLTALMQTETDSVRSMIVLGDTSSDVISGLRAGARASIGVLTGAHNRAQLSDAGATHILDSVADLPALVAALR</sequence>
<dbReference type="Pfam" id="PF13419">
    <property type="entry name" value="HAD_2"/>
    <property type="match status" value="1"/>
</dbReference>
<dbReference type="InterPro" id="IPR022468">
    <property type="entry name" value="PhnX-like"/>
</dbReference>
<dbReference type="InterPro" id="IPR041492">
    <property type="entry name" value="HAD_2"/>
</dbReference>
<dbReference type="SFLD" id="SFLDG01129">
    <property type="entry name" value="C1.5:_HAD__Beta-PGM__Phosphata"/>
    <property type="match status" value="1"/>
</dbReference>
<dbReference type="OrthoDB" id="5504491at2"/>
<name>A0A0H5RUL6_9MYCO</name>
<dbReference type="GO" id="GO:0008967">
    <property type="term" value="F:phosphoglycolate phosphatase activity"/>
    <property type="evidence" value="ECO:0007669"/>
    <property type="project" value="TreeGrafter"/>
</dbReference>
<dbReference type="NCBIfam" id="TIGR03351">
    <property type="entry name" value="PhnX-like"/>
    <property type="match status" value="1"/>
</dbReference>
<dbReference type="STRING" id="146018.BN2156_04512"/>
<dbReference type="PANTHER" id="PTHR43434">
    <property type="entry name" value="PHOSPHOGLYCOLATE PHOSPHATASE"/>
    <property type="match status" value="1"/>
</dbReference>
<reference evidence="2" key="1">
    <citation type="submission" date="2015-07" db="EMBL/GenBank/DDBJ databases">
        <authorList>
            <person name="Urmite Genomes"/>
        </authorList>
    </citation>
    <scope>NUCLEOTIDE SEQUENCE [LARGE SCALE GENOMIC DNA]</scope>
    <source>
        <strain evidence="2">type strain: ATCC 49404</strain>
    </source>
</reference>
<keyword evidence="2" id="KW-1185">Reference proteome</keyword>
<dbReference type="InterPro" id="IPR023214">
    <property type="entry name" value="HAD_sf"/>
</dbReference>
<evidence type="ECO:0000313" key="1">
    <source>
        <dbReference type="EMBL" id="CRZ17623.1"/>
    </source>
</evidence>
<proteinExistence type="predicted"/>
<dbReference type="InterPro" id="IPR050155">
    <property type="entry name" value="HAD-like_hydrolase_sf"/>
</dbReference>
<organism evidence="1 2">
    <name type="scientific">Mycolicibacterium neworleansense</name>
    <dbReference type="NCBI Taxonomy" id="146018"/>
    <lineage>
        <taxon>Bacteria</taxon>
        <taxon>Bacillati</taxon>
        <taxon>Actinomycetota</taxon>
        <taxon>Actinomycetes</taxon>
        <taxon>Mycobacteriales</taxon>
        <taxon>Mycobacteriaceae</taxon>
        <taxon>Mycolicibacterium</taxon>
    </lineage>
</organism>
<protein>
    <submittedName>
        <fullName evidence="1">HAD family hydrolase</fullName>
    </submittedName>
</protein>
<gene>
    <name evidence="1" type="ORF">BN2156_04512</name>
</gene>
<dbReference type="PANTHER" id="PTHR43434:SF19">
    <property type="entry name" value="PHOSPHONOACETALDEHYDE HYDROLASE"/>
    <property type="match status" value="1"/>
</dbReference>
<keyword evidence="1" id="KW-0378">Hydrolase</keyword>
<dbReference type="GO" id="GO:0005829">
    <property type="term" value="C:cytosol"/>
    <property type="evidence" value="ECO:0007669"/>
    <property type="project" value="TreeGrafter"/>
</dbReference>
<dbReference type="RefSeq" id="WP_090517085.1">
    <property type="nucleotide sequence ID" value="NZ_CWKH01000002.1"/>
</dbReference>
<dbReference type="InterPro" id="IPR036412">
    <property type="entry name" value="HAD-like_sf"/>
</dbReference>
<dbReference type="EMBL" id="CWKH01000002">
    <property type="protein sequence ID" value="CRZ17623.1"/>
    <property type="molecule type" value="Genomic_DNA"/>
</dbReference>
<dbReference type="Proteomes" id="UP000199147">
    <property type="component" value="Unassembled WGS sequence"/>
</dbReference>
<dbReference type="SFLD" id="SFLDS00003">
    <property type="entry name" value="Haloacid_Dehalogenase"/>
    <property type="match status" value="1"/>
</dbReference>
<dbReference type="AlphaFoldDB" id="A0A0H5RUL6"/>
<accession>A0A0H5RUL6</accession>
<dbReference type="SUPFAM" id="SSF56784">
    <property type="entry name" value="HAD-like"/>
    <property type="match status" value="1"/>
</dbReference>
<dbReference type="GO" id="GO:0006281">
    <property type="term" value="P:DNA repair"/>
    <property type="evidence" value="ECO:0007669"/>
    <property type="project" value="TreeGrafter"/>
</dbReference>